<sequence length="56" mass="6505">MEYPEGIEENMHFAVETYYGEDGEAARLEEQIVVTKDGCRVITKFPCEEPVACWKY</sequence>
<organism evidence="1 2">
    <name type="scientific">Christensenella hongkongensis</name>
    <dbReference type="NCBI Taxonomy" id="270498"/>
    <lineage>
        <taxon>Bacteria</taxon>
        <taxon>Bacillati</taxon>
        <taxon>Bacillota</taxon>
        <taxon>Clostridia</taxon>
        <taxon>Christensenellales</taxon>
        <taxon>Christensenellaceae</taxon>
        <taxon>Christensenella</taxon>
    </lineage>
</organism>
<proteinExistence type="predicted"/>
<protein>
    <submittedName>
        <fullName evidence="1">Methionine aminopeptidase</fullName>
        <ecNumber evidence="1">3.4.11.18</ecNumber>
    </submittedName>
</protein>
<gene>
    <name evidence="1" type="ORF">CHK_2729</name>
</gene>
<keyword evidence="1" id="KW-0645">Protease</keyword>
<keyword evidence="1" id="KW-0031">Aminopeptidase</keyword>
<dbReference type="InterPro" id="IPR036005">
    <property type="entry name" value="Creatinase/aminopeptidase-like"/>
</dbReference>
<accession>A0A0M2NC21</accession>
<evidence type="ECO:0000313" key="2">
    <source>
        <dbReference type="Proteomes" id="UP000034076"/>
    </source>
</evidence>
<name>A0A0M2NC21_9FIRM</name>
<dbReference type="AlphaFoldDB" id="A0A0M2NC21"/>
<dbReference type="EMBL" id="LAYJ01000119">
    <property type="protein sequence ID" value="KKI49798.1"/>
    <property type="molecule type" value="Genomic_DNA"/>
</dbReference>
<dbReference type="Gene3D" id="3.90.230.10">
    <property type="entry name" value="Creatinase/methionine aminopeptidase superfamily"/>
    <property type="match status" value="1"/>
</dbReference>
<dbReference type="EC" id="3.4.11.18" evidence="1"/>
<dbReference type="SUPFAM" id="SSF55920">
    <property type="entry name" value="Creatinase/aminopeptidase"/>
    <property type="match status" value="1"/>
</dbReference>
<dbReference type="Proteomes" id="UP000034076">
    <property type="component" value="Unassembled WGS sequence"/>
</dbReference>
<reference evidence="1 2" key="1">
    <citation type="submission" date="2015-04" db="EMBL/GenBank/DDBJ databases">
        <title>Draft genome sequence of bacteremic isolate Catabacter hongkongensis type strain HKU16T.</title>
        <authorList>
            <person name="Lau S.K."/>
            <person name="Teng J.L."/>
            <person name="Huang Y."/>
            <person name="Curreem S.O."/>
            <person name="Tsui S.K."/>
            <person name="Woo P.C."/>
        </authorList>
    </citation>
    <scope>NUCLEOTIDE SEQUENCE [LARGE SCALE GENOMIC DNA]</scope>
    <source>
        <strain evidence="1 2">HKU16</strain>
    </source>
</reference>
<keyword evidence="2" id="KW-1185">Reference proteome</keyword>
<evidence type="ECO:0000313" key="1">
    <source>
        <dbReference type="EMBL" id="KKI49798.1"/>
    </source>
</evidence>
<comment type="caution">
    <text evidence="1">The sequence shown here is derived from an EMBL/GenBank/DDBJ whole genome shotgun (WGS) entry which is preliminary data.</text>
</comment>
<keyword evidence="1" id="KW-0378">Hydrolase</keyword>
<dbReference type="GO" id="GO:0004239">
    <property type="term" value="F:initiator methionyl aminopeptidase activity"/>
    <property type="evidence" value="ECO:0007669"/>
    <property type="project" value="UniProtKB-EC"/>
</dbReference>